<dbReference type="OrthoDB" id="10028364at2759"/>
<feature type="transmembrane region" description="Helical" evidence="7">
    <location>
        <begin position="123"/>
        <end position="148"/>
    </location>
</feature>
<organism evidence="9">
    <name type="scientific">Rhipicephalus microplus</name>
    <name type="common">Cattle tick</name>
    <name type="synonym">Boophilus microplus</name>
    <dbReference type="NCBI Taxonomy" id="6941"/>
    <lineage>
        <taxon>Eukaryota</taxon>
        <taxon>Metazoa</taxon>
        <taxon>Ecdysozoa</taxon>
        <taxon>Arthropoda</taxon>
        <taxon>Chelicerata</taxon>
        <taxon>Arachnida</taxon>
        <taxon>Acari</taxon>
        <taxon>Parasitiformes</taxon>
        <taxon>Ixodida</taxon>
        <taxon>Ixodoidea</taxon>
        <taxon>Ixodidae</taxon>
        <taxon>Rhipicephalinae</taxon>
        <taxon>Rhipicephalus</taxon>
        <taxon>Boophilus</taxon>
    </lineage>
</organism>
<evidence type="ECO:0000256" key="3">
    <source>
        <dbReference type="ARBA" id="ARBA00022989"/>
    </source>
</evidence>
<keyword evidence="2 5" id="KW-0812">Transmembrane</keyword>
<feature type="compositionally biased region" description="Polar residues" evidence="6">
    <location>
        <begin position="198"/>
        <end position="212"/>
    </location>
</feature>
<evidence type="ECO:0000256" key="6">
    <source>
        <dbReference type="SAM" id="MobiDB-lite"/>
    </source>
</evidence>
<keyword evidence="4 5" id="KW-0472">Membrane</keyword>
<evidence type="ECO:0000313" key="9">
    <source>
        <dbReference type="EMBL" id="NIE42732.1"/>
    </source>
</evidence>
<accession>A0A6G4ZVG7</accession>
<reference evidence="9" key="1">
    <citation type="submission" date="2020-03" db="EMBL/GenBank/DDBJ databases">
        <title>A transcriptome and proteome of the tick Rhipicephalus microplus shaped by the genetic composition of its hosts and developmental stage.</title>
        <authorList>
            <person name="Garcia G.R."/>
            <person name="Ribeiro J.M.C."/>
            <person name="Maruyama S.R."/>
            <person name="Gardinasse L.G."/>
            <person name="Nelson K."/>
            <person name="Ferreira B.R."/>
            <person name="Andrade T.G."/>
            <person name="Santos I.K.F.M."/>
        </authorList>
    </citation>
    <scope>NUCLEOTIDE SEQUENCE</scope>
    <source>
        <strain evidence="9">NSGR</strain>
        <tissue evidence="9">Salivary glands</tissue>
    </source>
</reference>
<dbReference type="PANTHER" id="PTHR22776:SF49">
    <property type="entry name" value="MARVEL DOMAIN-CONTAINING PROTEIN"/>
    <property type="match status" value="1"/>
</dbReference>
<evidence type="ECO:0000256" key="1">
    <source>
        <dbReference type="ARBA" id="ARBA00004141"/>
    </source>
</evidence>
<dbReference type="Pfam" id="PF01284">
    <property type="entry name" value="MARVEL"/>
    <property type="match status" value="1"/>
</dbReference>
<keyword evidence="3 7" id="KW-1133">Transmembrane helix</keyword>
<dbReference type="AlphaFoldDB" id="A0A6G4ZVG7"/>
<dbReference type="InterPro" id="IPR050578">
    <property type="entry name" value="MARVEL-CKLF_proteins"/>
</dbReference>
<evidence type="ECO:0000256" key="2">
    <source>
        <dbReference type="ARBA" id="ARBA00022692"/>
    </source>
</evidence>
<evidence type="ECO:0000256" key="5">
    <source>
        <dbReference type="PROSITE-ProRule" id="PRU00581"/>
    </source>
</evidence>
<name>A0A6G4ZVG7_RHIMP</name>
<dbReference type="PROSITE" id="PS51225">
    <property type="entry name" value="MARVEL"/>
    <property type="match status" value="1"/>
</dbReference>
<feature type="transmembrane region" description="Helical" evidence="7">
    <location>
        <begin position="65"/>
        <end position="84"/>
    </location>
</feature>
<sequence length="212" mass="23443">MIYSIPPPGGRSKQTIVIVTTPTGRMQGQGFPDTHTTTTTTTTRSVSWLVFDPSYLRTLPGILKGAQIIINLIGFICSQLDYYFPSTSNWYGFVSMTAFWVTLVLLFFYIFRLIEKIKIIPWMLAEFVYCGVWAALYFTAAIAAAVKGRYQECLAAAAFFGFVAMFLYGADAFFKYKGWKSGEPAQGERSVPSAGLGASNTVSPTSPNYPAY</sequence>
<protein>
    <submittedName>
        <fullName evidence="9">Putative member of chemokine-like factor super family</fullName>
    </submittedName>
</protein>
<feature type="transmembrane region" description="Helical" evidence="7">
    <location>
        <begin position="90"/>
        <end position="111"/>
    </location>
</feature>
<comment type="subcellular location">
    <subcellularLocation>
        <location evidence="1">Membrane</location>
        <topology evidence="1">Multi-pass membrane protein</topology>
    </subcellularLocation>
</comment>
<dbReference type="EMBL" id="GIKN01000459">
    <property type="protein sequence ID" value="NIE42732.1"/>
    <property type="molecule type" value="Transcribed_RNA"/>
</dbReference>
<feature type="transmembrane region" description="Helical" evidence="7">
    <location>
        <begin position="154"/>
        <end position="174"/>
    </location>
</feature>
<proteinExistence type="predicted"/>
<dbReference type="PANTHER" id="PTHR22776">
    <property type="entry name" value="MARVEL-CONTAINING POTENTIAL LIPID RAFT-ASSOCIATED PROTEIN"/>
    <property type="match status" value="1"/>
</dbReference>
<evidence type="ECO:0000256" key="4">
    <source>
        <dbReference type="ARBA" id="ARBA00023136"/>
    </source>
</evidence>
<evidence type="ECO:0000256" key="7">
    <source>
        <dbReference type="SAM" id="Phobius"/>
    </source>
</evidence>
<dbReference type="VEuPathDB" id="VectorBase:LOC119180179"/>
<dbReference type="GO" id="GO:0016020">
    <property type="term" value="C:membrane"/>
    <property type="evidence" value="ECO:0007669"/>
    <property type="project" value="UniProtKB-SubCell"/>
</dbReference>
<dbReference type="InterPro" id="IPR008253">
    <property type="entry name" value="Marvel"/>
</dbReference>
<feature type="region of interest" description="Disordered" evidence="6">
    <location>
        <begin position="187"/>
        <end position="212"/>
    </location>
</feature>
<evidence type="ECO:0000259" key="8">
    <source>
        <dbReference type="PROSITE" id="PS51225"/>
    </source>
</evidence>
<feature type="domain" description="MARVEL" evidence="8">
    <location>
        <begin position="55"/>
        <end position="180"/>
    </location>
</feature>